<dbReference type="NCBIfam" id="TIGR00005">
    <property type="entry name" value="rluA_subfam"/>
    <property type="match status" value="1"/>
</dbReference>
<dbReference type="GO" id="GO:0009982">
    <property type="term" value="F:pseudouridine synthase activity"/>
    <property type="evidence" value="ECO:0007669"/>
    <property type="project" value="InterPro"/>
</dbReference>
<dbReference type="SUPFAM" id="SSF55120">
    <property type="entry name" value="Pseudouridine synthase"/>
    <property type="match status" value="1"/>
</dbReference>
<keyword evidence="3" id="KW-0413">Isomerase</keyword>
<evidence type="ECO:0000313" key="6">
    <source>
        <dbReference type="Proteomes" id="UP000178509"/>
    </source>
</evidence>
<evidence type="ECO:0000259" key="4">
    <source>
        <dbReference type="Pfam" id="PF00849"/>
    </source>
</evidence>
<sequence length="239" mass="27879">MNLNIVYQNENLIVINKPSGLLVHPTSKKEGDTLLDELIKRYPEIRGVGEKRAHSRPLHEATERHGIVHRLDKETSGLLVVAKTQESYEKLKELFKQRKIKKRYFALVWGSPKQDKGTIKKEIKAYKGKRQTVEKYSQVEAKKVRPSETKWSVVKRYSKFTLLNVEPLTGRTHQIRVHLDSIGHPIVCDKLYGKKKSCPPELSRLFLHAYFLQIPYNKDMLLEFEEDLPNDLADFLKYI</sequence>
<dbReference type="GO" id="GO:0140098">
    <property type="term" value="F:catalytic activity, acting on RNA"/>
    <property type="evidence" value="ECO:0007669"/>
    <property type="project" value="UniProtKB-ARBA"/>
</dbReference>
<dbReference type="PROSITE" id="PS01129">
    <property type="entry name" value="PSI_RLU"/>
    <property type="match status" value="1"/>
</dbReference>
<dbReference type="GO" id="GO:0003723">
    <property type="term" value="F:RNA binding"/>
    <property type="evidence" value="ECO:0007669"/>
    <property type="project" value="InterPro"/>
</dbReference>
<dbReference type="Pfam" id="PF00849">
    <property type="entry name" value="PseudoU_synth_2"/>
    <property type="match status" value="1"/>
</dbReference>
<name>A0A1G2HHF0_9BACT</name>
<dbReference type="InterPro" id="IPR006145">
    <property type="entry name" value="PsdUridine_synth_RsuA/RluA"/>
</dbReference>
<evidence type="ECO:0000256" key="3">
    <source>
        <dbReference type="RuleBase" id="RU362028"/>
    </source>
</evidence>
<dbReference type="InterPro" id="IPR006225">
    <property type="entry name" value="PsdUridine_synth_RluC/D"/>
</dbReference>
<dbReference type="AlphaFoldDB" id="A0A1G2HHF0"/>
<evidence type="ECO:0000313" key="5">
    <source>
        <dbReference type="EMBL" id="OGZ61883.1"/>
    </source>
</evidence>
<dbReference type="STRING" id="1802164.A3H51_02125"/>
<dbReference type="InterPro" id="IPR050188">
    <property type="entry name" value="RluA_PseudoU_synthase"/>
</dbReference>
<comment type="catalytic activity">
    <reaction evidence="3">
        <text>a uridine in RNA = a pseudouridine in RNA</text>
        <dbReference type="Rhea" id="RHEA:48348"/>
        <dbReference type="Rhea" id="RHEA-COMP:12068"/>
        <dbReference type="Rhea" id="RHEA-COMP:12069"/>
        <dbReference type="ChEBI" id="CHEBI:65314"/>
        <dbReference type="ChEBI" id="CHEBI:65315"/>
    </reaction>
</comment>
<dbReference type="Gene3D" id="3.30.2350.10">
    <property type="entry name" value="Pseudouridine synthase"/>
    <property type="match status" value="1"/>
</dbReference>
<dbReference type="GO" id="GO:0000455">
    <property type="term" value="P:enzyme-directed rRNA pseudouridine synthesis"/>
    <property type="evidence" value="ECO:0007669"/>
    <property type="project" value="TreeGrafter"/>
</dbReference>
<dbReference type="PANTHER" id="PTHR21600:SF87">
    <property type="entry name" value="RNA PSEUDOURIDYLATE SYNTHASE DOMAIN-CONTAINING PROTEIN 1"/>
    <property type="match status" value="1"/>
</dbReference>
<comment type="function">
    <text evidence="3">Responsible for synthesis of pseudouridine from uracil.</text>
</comment>
<dbReference type="CDD" id="cd02869">
    <property type="entry name" value="PseudoU_synth_RluA_like"/>
    <property type="match status" value="1"/>
</dbReference>
<accession>A0A1G2HHF0</accession>
<feature type="domain" description="Pseudouridine synthase RsuA/RluA-like" evidence="4">
    <location>
        <begin position="11"/>
        <end position="180"/>
    </location>
</feature>
<dbReference type="InterPro" id="IPR020103">
    <property type="entry name" value="PsdUridine_synth_cat_dom_sf"/>
</dbReference>
<dbReference type="Proteomes" id="UP000178509">
    <property type="component" value="Unassembled WGS sequence"/>
</dbReference>
<dbReference type="EMBL" id="MHOJ01000033">
    <property type="protein sequence ID" value="OGZ61883.1"/>
    <property type="molecule type" value="Genomic_DNA"/>
</dbReference>
<dbReference type="EC" id="5.4.99.-" evidence="3"/>
<evidence type="ECO:0000256" key="2">
    <source>
        <dbReference type="PIRSR" id="PIRSR606225-1"/>
    </source>
</evidence>
<gene>
    <name evidence="5" type="ORF">A3H51_02125</name>
</gene>
<comment type="caution">
    <text evidence="5">The sequence shown here is derived from an EMBL/GenBank/DDBJ whole genome shotgun (WGS) entry which is preliminary data.</text>
</comment>
<evidence type="ECO:0000256" key="1">
    <source>
        <dbReference type="ARBA" id="ARBA00010876"/>
    </source>
</evidence>
<protein>
    <recommendedName>
        <fullName evidence="3">Pseudouridine synthase</fullName>
        <ecNumber evidence="3">5.4.99.-</ecNumber>
    </recommendedName>
</protein>
<feature type="active site" evidence="2">
    <location>
        <position position="72"/>
    </location>
</feature>
<dbReference type="PANTHER" id="PTHR21600">
    <property type="entry name" value="MITOCHONDRIAL RNA PSEUDOURIDINE SYNTHASE"/>
    <property type="match status" value="1"/>
</dbReference>
<organism evidence="5 6">
    <name type="scientific">Candidatus Spechtbacteria bacterium RIFCSPLOWO2_02_FULL_38_8</name>
    <dbReference type="NCBI Taxonomy" id="1802164"/>
    <lineage>
        <taxon>Bacteria</taxon>
        <taxon>Candidatus Spechtiibacteriota</taxon>
    </lineage>
</organism>
<proteinExistence type="inferred from homology"/>
<dbReference type="InterPro" id="IPR006224">
    <property type="entry name" value="PsdUridine_synth_RluA-like_CS"/>
</dbReference>
<comment type="similarity">
    <text evidence="1 3">Belongs to the pseudouridine synthase RluA family.</text>
</comment>
<reference evidence="5 6" key="1">
    <citation type="journal article" date="2016" name="Nat. Commun.">
        <title>Thousands of microbial genomes shed light on interconnected biogeochemical processes in an aquifer system.</title>
        <authorList>
            <person name="Anantharaman K."/>
            <person name="Brown C.T."/>
            <person name="Hug L.A."/>
            <person name="Sharon I."/>
            <person name="Castelle C.J."/>
            <person name="Probst A.J."/>
            <person name="Thomas B.C."/>
            <person name="Singh A."/>
            <person name="Wilkins M.J."/>
            <person name="Karaoz U."/>
            <person name="Brodie E.L."/>
            <person name="Williams K.H."/>
            <person name="Hubbard S.S."/>
            <person name="Banfield J.F."/>
        </authorList>
    </citation>
    <scope>NUCLEOTIDE SEQUENCE [LARGE SCALE GENOMIC DNA]</scope>
</reference>